<feature type="chain" id="PRO_5032965785" evidence="1">
    <location>
        <begin position="23"/>
        <end position="157"/>
    </location>
</feature>
<dbReference type="Proteomes" id="UP000559987">
    <property type="component" value="Unassembled WGS sequence"/>
</dbReference>
<accession>A0A839UMV4</accession>
<dbReference type="SUPFAM" id="SSF54427">
    <property type="entry name" value="NTF2-like"/>
    <property type="match status" value="1"/>
</dbReference>
<reference evidence="2 3" key="1">
    <citation type="submission" date="2020-08" db="EMBL/GenBank/DDBJ databases">
        <title>Genomic Encyclopedia of Type Strains, Phase III (KMG-III): the genomes of soil and plant-associated and newly described type strains.</title>
        <authorList>
            <person name="Whitman W."/>
        </authorList>
    </citation>
    <scope>NUCLEOTIDE SEQUENCE [LARGE SCALE GENOMIC DNA]</scope>
    <source>
        <strain evidence="2 3">CECT 8571</strain>
    </source>
</reference>
<evidence type="ECO:0000256" key="1">
    <source>
        <dbReference type="SAM" id="SignalP"/>
    </source>
</evidence>
<dbReference type="EMBL" id="JACHXZ010000001">
    <property type="protein sequence ID" value="MBB3167076.1"/>
    <property type="molecule type" value="Genomic_DNA"/>
</dbReference>
<organism evidence="2 3">
    <name type="scientific">Simiduia aestuariiviva</name>
    <dbReference type="NCBI Taxonomy" id="1510459"/>
    <lineage>
        <taxon>Bacteria</taxon>
        <taxon>Pseudomonadati</taxon>
        <taxon>Pseudomonadota</taxon>
        <taxon>Gammaproteobacteria</taxon>
        <taxon>Cellvibrionales</taxon>
        <taxon>Cellvibrionaceae</taxon>
        <taxon>Simiduia</taxon>
    </lineage>
</organism>
<keyword evidence="2" id="KW-0413">Isomerase</keyword>
<dbReference type="InterPro" id="IPR032710">
    <property type="entry name" value="NTF2-like_dom_sf"/>
</dbReference>
<keyword evidence="1" id="KW-0732">Signal</keyword>
<name>A0A839UMV4_9GAMM</name>
<dbReference type="RefSeq" id="WP_183907490.1">
    <property type="nucleotide sequence ID" value="NZ_JACHXZ010000001.1"/>
</dbReference>
<evidence type="ECO:0000313" key="2">
    <source>
        <dbReference type="EMBL" id="MBB3167076.1"/>
    </source>
</evidence>
<dbReference type="Gene3D" id="3.10.450.50">
    <property type="match status" value="1"/>
</dbReference>
<comment type="caution">
    <text evidence="2">The sequence shown here is derived from an EMBL/GenBank/DDBJ whole genome shotgun (WGS) entry which is preliminary data.</text>
</comment>
<protein>
    <submittedName>
        <fullName evidence="2">Ketosteroid isomerase-like protein</fullName>
    </submittedName>
</protein>
<keyword evidence="3" id="KW-1185">Reference proteome</keyword>
<gene>
    <name evidence="2" type="ORF">FHS30_000252</name>
</gene>
<feature type="signal peptide" evidence="1">
    <location>
        <begin position="1"/>
        <end position="22"/>
    </location>
</feature>
<evidence type="ECO:0000313" key="3">
    <source>
        <dbReference type="Proteomes" id="UP000559987"/>
    </source>
</evidence>
<proteinExistence type="predicted"/>
<sequence>MKLLSATVCFMVSLLLSGPSMAEQADFDYEKFTQDYFAAWTNVQKPNATEEDLERYLSFLTDDVGYQHLPYSNDDSRTPEGKAALRKGMTYYLGIHTEYAARLTNQAYGHNVIMIEFDTEAKGVHPDNNQMLTFNHHSFEVLEIENGKVSVIRHYSK</sequence>
<dbReference type="AlphaFoldDB" id="A0A839UMV4"/>
<dbReference type="GO" id="GO:0016853">
    <property type="term" value="F:isomerase activity"/>
    <property type="evidence" value="ECO:0007669"/>
    <property type="project" value="UniProtKB-KW"/>
</dbReference>